<keyword evidence="2" id="KW-1185">Reference proteome</keyword>
<dbReference type="AlphaFoldDB" id="A0A8V8TQ58"/>
<dbReference type="HGNC" id="HGNC:9508">
    <property type="gene designation" value="PSEN1"/>
</dbReference>
<accession>A0A8V8TQ58</accession>
<evidence type="ECO:0000313" key="2">
    <source>
        <dbReference type="Proteomes" id="UP000005640"/>
    </source>
</evidence>
<dbReference type="Ensembl" id="ENST00000700316.1">
    <property type="protein sequence ID" value="ENSP00000514943.1"/>
    <property type="gene ID" value="ENSG00000080815.21"/>
</dbReference>
<proteinExistence type="evidence at protein level"/>
<name>A0A8V8TQ58_HUMAN</name>
<evidence type="ECO:0007829" key="3">
    <source>
        <dbReference type="PeptideAtlas" id="A0A8V8TQ58"/>
    </source>
</evidence>
<dbReference type="OpenTargets" id="ENSG00000080815"/>
<dbReference type="Proteomes" id="UP000005640">
    <property type="component" value="Chromosome 14"/>
</dbReference>
<keyword evidence="3 4" id="KW-1267">Proteomics identification</keyword>
<dbReference type="GeneTree" id="ENSGT00940000158751"/>
<reference evidence="1 2" key="2">
    <citation type="journal article" date="2003" name="Nature">
        <title>The DNA sequence and analysis of human chromosome 14.</title>
        <authorList>
            <person name="Heilig R."/>
            <person name="Eckenberg R."/>
            <person name="Petit J.L."/>
            <person name="Fonknechten N."/>
            <person name="Da Silva C."/>
            <person name="Cattolico L."/>
            <person name="Levy M."/>
            <person name="Barbe V."/>
            <person name="de Berardinis V."/>
            <person name="Ureta-Vidal A."/>
            <person name="Pelletier E."/>
            <person name="Vico V."/>
            <person name="Anthouard V."/>
            <person name="Rowen L."/>
            <person name="Madan A."/>
            <person name="Qin S."/>
            <person name="Sun H."/>
            <person name="Du H."/>
            <person name="Pepin K."/>
            <person name="Artiguenave F."/>
            <person name="Robert C."/>
            <person name="Cruaud C."/>
            <person name="Bruls T."/>
            <person name="Jaillon O."/>
            <person name="Friedlander L."/>
            <person name="Samson G."/>
            <person name="Brottier P."/>
            <person name="Cure S."/>
            <person name="Segurens B."/>
            <person name="Aniere F."/>
            <person name="Samain S."/>
            <person name="Crespeau H."/>
            <person name="Abbasi N."/>
            <person name="Aiach N."/>
            <person name="Boscus D."/>
            <person name="Dickhoff R."/>
            <person name="Dors M."/>
            <person name="Dubois I."/>
            <person name="Friedman C."/>
            <person name="Gouyvenoux M."/>
            <person name="James R."/>
            <person name="Madan A."/>
            <person name="Mairey-Estrada B."/>
            <person name="Mangenot S."/>
            <person name="Martins N."/>
            <person name="Menard M."/>
            <person name="Oztas S."/>
            <person name="Ratcliffe A."/>
            <person name="Shaffer T."/>
            <person name="Trask B."/>
            <person name="Vacherie B."/>
            <person name="Bellemere C."/>
            <person name="Belser C."/>
            <person name="Besnard-Gonnet M."/>
            <person name="Bartol-Mavel D."/>
            <person name="Boutard M."/>
            <person name="Briez-Silla S."/>
            <person name="Combette S."/>
            <person name="Dufosse-Laurent V."/>
            <person name="Ferron C."/>
            <person name="Lechaplais C."/>
            <person name="Louesse C."/>
            <person name="Muselet D."/>
            <person name="Magdelenat G."/>
            <person name="Pateau E."/>
            <person name="Petit E."/>
            <person name="Sirvain-Trukniewicz P."/>
            <person name="Trybou A."/>
            <person name="Vega-Czarny N."/>
            <person name="Bataille E."/>
            <person name="Bluet E."/>
            <person name="Bordelais I."/>
            <person name="Dubois M."/>
            <person name="Dumont C."/>
            <person name="Guerin T."/>
            <person name="Haffray S."/>
            <person name="Hammadi R."/>
            <person name="Muanga J."/>
            <person name="Pellouin V."/>
            <person name="Robert D."/>
            <person name="Wunderle E."/>
            <person name="Gauguet G."/>
            <person name="Roy A."/>
            <person name="Sainte-Marthe L."/>
            <person name="Verdier J."/>
            <person name="Verdier-Discala C."/>
            <person name="Hillier L."/>
            <person name="Fulton L."/>
            <person name="McPherson J."/>
            <person name="Matsuda F."/>
            <person name="Wilson R."/>
            <person name="Scarpelli C."/>
            <person name="Gyapay G."/>
            <person name="Wincker P."/>
            <person name="Saurin W."/>
            <person name="Quetier F."/>
            <person name="Waterston R."/>
            <person name="Hood L."/>
            <person name="Weissenbach J."/>
        </authorList>
    </citation>
    <scope>NUCLEOTIDE SEQUENCE [LARGE SCALE GENOMIC DNA]</scope>
</reference>
<evidence type="ECO:0007829" key="4">
    <source>
        <dbReference type="ProteomicsDB" id="A0A8V8TQ58"/>
    </source>
</evidence>
<sequence>MTELPAPLSYFQNAQMSEDNHLSNTMVSHYIPWLKRFWLKRIPRLKRFSCVSLLSTWDYRMTIENGRSTTTDGALATLSHYLMDDPRVTPGRWWSKMRKKMRS</sequence>
<reference evidence="1 2" key="1">
    <citation type="journal article" date="2001" name="Nature">
        <title>Initial sequencing and analysis of the human genome.</title>
        <authorList>
            <consortium name="International Human Genome Sequencing Consortium"/>
            <person name="Lander E.S."/>
            <person name="Linton L.M."/>
            <person name="Birren B."/>
            <person name="Nusbaum C."/>
            <person name="Zody M.C."/>
            <person name="Baldwin J."/>
            <person name="Devon K."/>
            <person name="Dewar K."/>
            <person name="Doyle M."/>
            <person name="FitzHugh W."/>
            <person name="Funke R."/>
            <person name="Gage D."/>
            <person name="Harris K."/>
            <person name="Heaford A."/>
            <person name="Howland J."/>
            <person name="Kann L."/>
            <person name="Lehoczky J."/>
            <person name="LeVine R."/>
            <person name="McEwan P."/>
            <person name="McKernan K."/>
            <person name="Meldrim J."/>
            <person name="Mesirov J.P."/>
            <person name="Miranda C."/>
            <person name="Morris W."/>
            <person name="Naylor J."/>
            <person name="Raymond C."/>
            <person name="Rosetti M."/>
            <person name="Santos R."/>
            <person name="Sheridan A."/>
            <person name="Sougnez C."/>
            <person name="Stange-Thomann N."/>
            <person name="Stojanovic N."/>
            <person name="Subramanian A."/>
            <person name="Wyman D."/>
            <person name="Rogers J."/>
            <person name="Sulston J."/>
            <person name="Ainscough R."/>
            <person name="Beck S."/>
            <person name="Bentley D."/>
            <person name="Burton J."/>
            <person name="Clee C."/>
            <person name="Carter N."/>
            <person name="Coulson A."/>
            <person name="Deadman R."/>
            <person name="Deloukas P."/>
            <person name="Dunham A."/>
            <person name="Dunham I."/>
            <person name="Durbin R."/>
            <person name="French L."/>
            <person name="Grafham D."/>
            <person name="Gregory S."/>
            <person name="Hubbard T."/>
            <person name="Humphray S."/>
            <person name="Hunt A."/>
            <person name="Jones M."/>
            <person name="Lloyd C."/>
            <person name="McMurray A."/>
            <person name="Matthews L."/>
            <person name="Mercer S."/>
            <person name="Milne S."/>
            <person name="Mullikin J.C."/>
            <person name="Mungall A."/>
            <person name="Plumb R."/>
            <person name="Ross M."/>
            <person name="Shownkeen R."/>
            <person name="Sims S."/>
            <person name="Waterston R.H."/>
            <person name="Wilson R.K."/>
            <person name="Hillier L.W."/>
            <person name="McPherson J.D."/>
            <person name="Marra M.A."/>
            <person name="Mardis E.R."/>
            <person name="Fulton L.A."/>
            <person name="Chinwalla A.T."/>
            <person name="Pepin K.H."/>
            <person name="Gish W.R."/>
            <person name="Chissoe S.L."/>
            <person name="Wendl M.C."/>
            <person name="Delehaunty K.D."/>
            <person name="Miner T.L."/>
            <person name="Delehaunty A."/>
            <person name="Kramer J.B."/>
            <person name="Cook L.L."/>
            <person name="Fulton R.S."/>
            <person name="Johnson D.L."/>
            <person name="Minx P.J."/>
            <person name="Clifton S.W."/>
            <person name="Hawkins T."/>
            <person name="Branscomb E."/>
            <person name="Predki P."/>
            <person name="Richardson P."/>
            <person name="Wenning S."/>
            <person name="Slezak T."/>
            <person name="Doggett N."/>
            <person name="Cheng J.F."/>
            <person name="Olsen A."/>
            <person name="Lucas S."/>
            <person name="Elkin C."/>
            <person name="Uberbacher E."/>
            <person name="Frazier M."/>
            <person name="Gibbs R.A."/>
            <person name="Muzny D.M."/>
            <person name="Scherer S.E."/>
            <person name="Bouck J.B."/>
            <person name="Sodergren E.J."/>
            <person name="Worley K.C."/>
            <person name="Rives C.M."/>
            <person name="Gorrell J.H."/>
            <person name="Metzker M.L."/>
            <person name="Naylor S.L."/>
            <person name="Kucherlapati R.S."/>
            <person name="Nelson D.L."/>
            <person name="Weinstock G.M."/>
            <person name="Sakaki Y."/>
            <person name="Fujiyama A."/>
            <person name="Hattori M."/>
            <person name="Yada T."/>
            <person name="Toyoda A."/>
            <person name="Itoh T."/>
            <person name="Kawagoe C."/>
            <person name="Watanabe H."/>
            <person name="Totoki Y."/>
            <person name="Taylor T."/>
            <person name="Weissenbach J."/>
            <person name="Heilig R."/>
            <person name="Saurin W."/>
            <person name="Artiguenave F."/>
            <person name="Brottier P."/>
            <person name="Bruls T."/>
            <person name="Pelletier E."/>
            <person name="Robert C."/>
            <person name="Wincker P."/>
            <person name="Smith D.R."/>
            <person name="Doucette-Stamm L."/>
            <person name="Rubenfield M."/>
            <person name="Weinstock K."/>
            <person name="Lee H.M."/>
            <person name="Dubois J."/>
            <person name="Rosenthal A."/>
            <person name="Platzer M."/>
            <person name="Nyakatura G."/>
            <person name="Taudien S."/>
            <person name="Rump A."/>
            <person name="Yang H."/>
            <person name="Yu J."/>
            <person name="Wang J."/>
            <person name="Huang G."/>
            <person name="Gu J."/>
            <person name="Hood L."/>
            <person name="Rowen L."/>
            <person name="Madan A."/>
            <person name="Qin S."/>
            <person name="Davis R.W."/>
            <person name="Federspiel N.A."/>
            <person name="Abola A.P."/>
            <person name="Proctor M.J."/>
            <person name="Myers R.M."/>
            <person name="Schmutz J."/>
            <person name="Dickson M."/>
            <person name="Grimwood J."/>
            <person name="Cox D.R."/>
            <person name="Olson M.V."/>
            <person name="Kaul R."/>
            <person name="Raymond C."/>
            <person name="Shimizu N."/>
            <person name="Kawasaki K."/>
            <person name="Minoshima S."/>
            <person name="Evans G.A."/>
            <person name="Athanasiou M."/>
            <person name="Schultz R."/>
            <person name="Roe B.A."/>
            <person name="Chen F."/>
            <person name="Pan H."/>
            <person name="Ramser J."/>
            <person name="Lehrach H."/>
            <person name="Reinhardt R."/>
            <person name="McCombie W.R."/>
            <person name="de la Bastide M."/>
            <person name="Dedhia N."/>
            <person name="Blocker H."/>
            <person name="Hornischer K."/>
            <person name="Nordsiek G."/>
            <person name="Agarwala R."/>
            <person name="Aravind L."/>
            <person name="Bailey J.A."/>
            <person name="Bateman A."/>
            <person name="Batzoglou S."/>
            <person name="Birney E."/>
            <person name="Bork P."/>
            <person name="Brown D.G."/>
            <person name="Burge C.B."/>
            <person name="Cerutti L."/>
            <person name="Chen H.C."/>
            <person name="Church D."/>
            <person name="Clamp M."/>
            <person name="Copley R.R."/>
            <person name="Doerks T."/>
            <person name="Eddy S.R."/>
            <person name="Eichler E.E."/>
            <person name="Furey T.S."/>
            <person name="Galagan J."/>
            <person name="Gilbert J.G."/>
            <person name="Harmon C."/>
            <person name="Hayashizaki Y."/>
            <person name="Haussler D."/>
            <person name="Hermjakob H."/>
            <person name="Hokamp K."/>
            <person name="Jang W."/>
            <person name="Johnson L.S."/>
            <person name="Jones T.A."/>
            <person name="Kasif S."/>
            <person name="Kaspryzk A."/>
            <person name="Kennedy S."/>
            <person name="Kent W.J."/>
            <person name="Kitts P."/>
            <person name="Koonin E.V."/>
            <person name="Korf I."/>
            <person name="Kulp D."/>
            <person name="Lancet D."/>
            <person name="Lowe T.M."/>
            <person name="McLysaght A."/>
            <person name="Mikkelsen T."/>
            <person name="Moran J.V."/>
            <person name="Mulder N."/>
            <person name="Pollara V.J."/>
            <person name="Ponting C.P."/>
            <person name="Schuler G."/>
            <person name="Schultz J."/>
            <person name="Slater G."/>
            <person name="Smit A.F."/>
            <person name="Stupka E."/>
            <person name="Szustakowski J."/>
            <person name="Thierry-Mieg D."/>
            <person name="Thierry-Mieg J."/>
            <person name="Wagner L."/>
            <person name="Wallis J."/>
            <person name="Wheeler R."/>
            <person name="Williams A."/>
            <person name="Wolf Y.I."/>
            <person name="Wolfe K.H."/>
            <person name="Yang S.P."/>
            <person name="Yeh R.F."/>
            <person name="Collins F."/>
            <person name="Guyer M.S."/>
            <person name="Peterson J."/>
            <person name="Felsenfeld A."/>
            <person name="Wetterstrand K.A."/>
            <person name="Patrinos A."/>
            <person name="Morgan M.J."/>
            <person name="de Jong P."/>
            <person name="Catanese J.J."/>
            <person name="Osoegawa K."/>
            <person name="Shizuya H."/>
            <person name="Choi S."/>
            <person name="Chen Y.J."/>
        </authorList>
    </citation>
    <scope>NUCLEOTIDE SEQUENCE [LARGE SCALE GENOMIC DNA]</scope>
</reference>
<organism evidence="1 2">
    <name type="scientific">Homo sapiens</name>
    <name type="common">Human</name>
    <dbReference type="NCBI Taxonomy" id="9606"/>
    <lineage>
        <taxon>Eukaryota</taxon>
        <taxon>Metazoa</taxon>
        <taxon>Chordata</taxon>
        <taxon>Craniata</taxon>
        <taxon>Vertebrata</taxon>
        <taxon>Euteleostomi</taxon>
        <taxon>Mammalia</taxon>
        <taxon>Eutheria</taxon>
        <taxon>Euarchontoglires</taxon>
        <taxon>Primates</taxon>
        <taxon>Haplorrhini</taxon>
        <taxon>Catarrhini</taxon>
        <taxon>Hominidae</taxon>
        <taxon>Homo</taxon>
    </lineage>
</organism>
<reference evidence="1" key="4">
    <citation type="submission" date="2025-08" db="UniProtKB">
        <authorList>
            <consortium name="Ensembl"/>
        </authorList>
    </citation>
    <scope>IDENTIFICATION</scope>
</reference>
<dbReference type="OrthoDB" id="20287at2759"/>
<reference evidence="1" key="5">
    <citation type="submission" date="2025-09" db="UniProtKB">
        <authorList>
            <consortium name="Ensembl"/>
        </authorList>
    </citation>
    <scope>IDENTIFICATION</scope>
</reference>
<dbReference type="EMBL" id="AC004846">
    <property type="status" value="NOT_ANNOTATED_CDS"/>
    <property type="molecule type" value="Genomic_DNA"/>
</dbReference>
<reference evidence="1 2" key="3">
    <citation type="journal article" date="2004" name="Nature">
        <title>Finishing the euchromatic sequence of the human genome.</title>
        <authorList>
            <consortium name="International Human Genome Sequencing Consortium"/>
        </authorList>
    </citation>
    <scope>NUCLEOTIDE SEQUENCE [LARGE SCALE GENOMIC DNA]</scope>
</reference>
<gene>
    <name evidence="1" type="primary">PSEN1</name>
</gene>
<dbReference type="EMBL" id="AC004858">
    <property type="status" value="NOT_ANNOTATED_CDS"/>
    <property type="molecule type" value="Genomic_DNA"/>
</dbReference>
<evidence type="ECO:0000313" key="1">
    <source>
        <dbReference type="Ensembl" id="ENSP00000514943.1"/>
    </source>
</evidence>
<dbReference type="Ensembl" id="ENST00000700316.1">
    <property type="protein sequence ID" value="ENSP00000514943.1"/>
    <property type="gene ID" value="ENSG00000080815.20"/>
</dbReference>
<protein>
    <submittedName>
        <fullName evidence="1">Presenilin 1</fullName>
    </submittedName>
</protein>